<evidence type="ECO:0000313" key="10">
    <source>
        <dbReference type="Proteomes" id="UP001515480"/>
    </source>
</evidence>
<proteinExistence type="predicted"/>
<dbReference type="EMBL" id="JBGBPQ010000009">
    <property type="protein sequence ID" value="KAL1519664.1"/>
    <property type="molecule type" value="Genomic_DNA"/>
</dbReference>
<feature type="transmembrane region" description="Helical" evidence="6">
    <location>
        <begin position="92"/>
        <end position="112"/>
    </location>
</feature>
<dbReference type="EMBL" id="JBGBPQ010000009">
    <property type="protein sequence ID" value="KAL1519657.1"/>
    <property type="molecule type" value="Genomic_DNA"/>
</dbReference>
<feature type="transmembrane region" description="Helical" evidence="6">
    <location>
        <begin position="332"/>
        <end position="349"/>
    </location>
</feature>
<feature type="compositionally biased region" description="Polar residues" evidence="5">
    <location>
        <begin position="380"/>
        <end position="391"/>
    </location>
</feature>
<feature type="transmembrane region" description="Helical" evidence="6">
    <location>
        <begin position="268"/>
        <end position="287"/>
    </location>
</feature>
<organism evidence="8 10">
    <name type="scientific">Prymnesium parvum</name>
    <name type="common">Toxic golden alga</name>
    <dbReference type="NCBI Taxonomy" id="97485"/>
    <lineage>
        <taxon>Eukaryota</taxon>
        <taxon>Haptista</taxon>
        <taxon>Haptophyta</taxon>
        <taxon>Prymnesiophyceae</taxon>
        <taxon>Prymnesiales</taxon>
        <taxon>Prymnesiaceae</taxon>
        <taxon>Prymnesium</taxon>
    </lineage>
</organism>
<dbReference type="InterPro" id="IPR030184">
    <property type="entry name" value="WAT1-related"/>
</dbReference>
<comment type="caution">
    <text evidence="8">The sequence shown here is derived from an EMBL/GenBank/DDBJ whole genome shotgun (WGS) entry which is preliminary data.</text>
</comment>
<feature type="region of interest" description="Disordered" evidence="5">
    <location>
        <begin position="362"/>
        <end position="391"/>
    </location>
</feature>
<feature type="transmembrane region" description="Helical" evidence="6">
    <location>
        <begin position="182"/>
        <end position="202"/>
    </location>
</feature>
<dbReference type="SUPFAM" id="SSF103481">
    <property type="entry name" value="Multidrug resistance efflux transporter EmrE"/>
    <property type="match status" value="1"/>
</dbReference>
<sequence>MSTGSTAVQLRLPLTGPAGDGSRGRAPSVWLIHLALILPQCIFAGGSVVGKLGVSKFNPMMFALIRECAAGVCLLAIALVREGWQPPRKADVHIFVACGFFIFTNQAAFILGDKLAGAILASAWQPTQPVFTLMISLLLGWETFTPGKAAGIAISFAGAAFMVCYGADFSSGSTGHTVVGNMLLAANCLGTSLYVIVGKVALARDYSPITVTAWSYLFGALMMLAVACGFSSSCDMVHFVCPEDSKSEAFACGSYVTSCDAWAVPTDAILPLIYWVLFNSIAAYLLMTWGNLHARAGFVLAYCALQPLGAMALSALIISLVGNGSDLTEPGLNALGSIPILTGLAVILWEGRRQHERDSKAHLLSDSSEACSSCEPLSDGISSEPVQGGSS</sequence>
<name>A0AB34JEN1_PRYPA</name>
<feature type="transmembrane region" description="Helical" evidence="6">
    <location>
        <begin position="299"/>
        <end position="320"/>
    </location>
</feature>
<feature type="transmembrane region" description="Helical" evidence="6">
    <location>
        <begin position="118"/>
        <end position="139"/>
    </location>
</feature>
<dbReference type="GO" id="GO:0022857">
    <property type="term" value="F:transmembrane transporter activity"/>
    <property type="evidence" value="ECO:0007669"/>
    <property type="project" value="InterPro"/>
</dbReference>
<dbReference type="Pfam" id="PF00892">
    <property type="entry name" value="EamA"/>
    <property type="match status" value="1"/>
</dbReference>
<accession>A0AB34JEN1</accession>
<dbReference type="PANTHER" id="PTHR31218">
    <property type="entry name" value="WAT1-RELATED PROTEIN"/>
    <property type="match status" value="1"/>
</dbReference>
<evidence type="ECO:0000313" key="8">
    <source>
        <dbReference type="EMBL" id="KAL1519657.1"/>
    </source>
</evidence>
<evidence type="ECO:0000256" key="1">
    <source>
        <dbReference type="ARBA" id="ARBA00004141"/>
    </source>
</evidence>
<dbReference type="InterPro" id="IPR000620">
    <property type="entry name" value="EamA_dom"/>
</dbReference>
<protein>
    <recommendedName>
        <fullName evidence="7">EamA domain-containing protein</fullName>
    </recommendedName>
</protein>
<dbReference type="Proteomes" id="UP001515480">
    <property type="component" value="Unassembled WGS sequence"/>
</dbReference>
<keyword evidence="3 6" id="KW-1133">Transmembrane helix</keyword>
<dbReference type="InterPro" id="IPR037185">
    <property type="entry name" value="EmrE-like"/>
</dbReference>
<feature type="transmembrane region" description="Helical" evidence="6">
    <location>
        <begin position="29"/>
        <end position="49"/>
    </location>
</feature>
<evidence type="ECO:0000256" key="5">
    <source>
        <dbReference type="SAM" id="MobiDB-lite"/>
    </source>
</evidence>
<evidence type="ECO:0000256" key="2">
    <source>
        <dbReference type="ARBA" id="ARBA00022692"/>
    </source>
</evidence>
<feature type="transmembrane region" description="Helical" evidence="6">
    <location>
        <begin position="151"/>
        <end position="170"/>
    </location>
</feature>
<dbReference type="GO" id="GO:0016020">
    <property type="term" value="C:membrane"/>
    <property type="evidence" value="ECO:0007669"/>
    <property type="project" value="UniProtKB-SubCell"/>
</dbReference>
<feature type="domain" description="EamA" evidence="7">
    <location>
        <begin position="33"/>
        <end position="163"/>
    </location>
</feature>
<gene>
    <name evidence="8" type="ORF">AB1Y20_023168</name>
    <name evidence="9" type="ORF">AB1Y20_023175</name>
</gene>
<reference evidence="8 10" key="1">
    <citation type="journal article" date="2024" name="Science">
        <title>Giant polyketide synthase enzymes in the biosynthesis of giant marine polyether toxins.</title>
        <authorList>
            <person name="Fallon T.R."/>
            <person name="Shende V.V."/>
            <person name="Wierzbicki I.H."/>
            <person name="Pendleton A.L."/>
            <person name="Watervoot N.F."/>
            <person name="Auber R.P."/>
            <person name="Gonzalez D.J."/>
            <person name="Wisecaver J.H."/>
            <person name="Moore B.S."/>
        </authorList>
    </citation>
    <scope>NUCLEOTIDE SEQUENCE [LARGE SCALE GENOMIC DNA]</scope>
    <source>
        <strain evidence="8 10">12B1</strain>
    </source>
</reference>
<keyword evidence="4 6" id="KW-0472">Membrane</keyword>
<keyword evidence="2 6" id="KW-0812">Transmembrane</keyword>
<evidence type="ECO:0000256" key="6">
    <source>
        <dbReference type="SAM" id="Phobius"/>
    </source>
</evidence>
<keyword evidence="10" id="KW-1185">Reference proteome</keyword>
<evidence type="ECO:0000313" key="9">
    <source>
        <dbReference type="EMBL" id="KAL1519664.1"/>
    </source>
</evidence>
<comment type="subcellular location">
    <subcellularLocation>
        <location evidence="1">Membrane</location>
        <topology evidence="1">Multi-pass membrane protein</topology>
    </subcellularLocation>
</comment>
<feature type="transmembrane region" description="Helical" evidence="6">
    <location>
        <begin position="214"/>
        <end position="232"/>
    </location>
</feature>
<evidence type="ECO:0000256" key="3">
    <source>
        <dbReference type="ARBA" id="ARBA00022989"/>
    </source>
</evidence>
<dbReference type="AlphaFoldDB" id="A0AB34JEN1"/>
<evidence type="ECO:0000259" key="7">
    <source>
        <dbReference type="Pfam" id="PF00892"/>
    </source>
</evidence>
<evidence type="ECO:0000256" key="4">
    <source>
        <dbReference type="ARBA" id="ARBA00023136"/>
    </source>
</evidence>
<feature type="transmembrane region" description="Helical" evidence="6">
    <location>
        <begin position="61"/>
        <end position="80"/>
    </location>
</feature>